<gene>
    <name evidence="1" type="ORF">P153DRAFT_258332</name>
</gene>
<keyword evidence="2" id="KW-1185">Reference proteome</keyword>
<proteinExistence type="predicted"/>
<dbReference type="SUPFAM" id="SSF54928">
    <property type="entry name" value="RNA-binding domain, RBD"/>
    <property type="match status" value="1"/>
</dbReference>
<dbReference type="OrthoDB" id="3808060at2759"/>
<feature type="non-terminal residue" evidence="1">
    <location>
        <position position="1"/>
    </location>
</feature>
<dbReference type="InterPro" id="IPR035979">
    <property type="entry name" value="RBD_domain_sf"/>
</dbReference>
<name>A0A6A5ZWB3_9PLEO</name>
<reference evidence="1" key="1">
    <citation type="journal article" date="2020" name="Stud. Mycol.">
        <title>101 Dothideomycetes genomes: a test case for predicting lifestyles and emergence of pathogens.</title>
        <authorList>
            <person name="Haridas S."/>
            <person name="Albert R."/>
            <person name="Binder M."/>
            <person name="Bloem J."/>
            <person name="Labutti K."/>
            <person name="Salamov A."/>
            <person name="Andreopoulos B."/>
            <person name="Baker S."/>
            <person name="Barry K."/>
            <person name="Bills G."/>
            <person name="Bluhm B."/>
            <person name="Cannon C."/>
            <person name="Castanera R."/>
            <person name="Culley D."/>
            <person name="Daum C."/>
            <person name="Ezra D."/>
            <person name="Gonzalez J."/>
            <person name="Henrissat B."/>
            <person name="Kuo A."/>
            <person name="Liang C."/>
            <person name="Lipzen A."/>
            <person name="Lutzoni F."/>
            <person name="Magnuson J."/>
            <person name="Mondo S."/>
            <person name="Nolan M."/>
            <person name="Ohm R."/>
            <person name="Pangilinan J."/>
            <person name="Park H.-J."/>
            <person name="Ramirez L."/>
            <person name="Alfaro M."/>
            <person name="Sun H."/>
            <person name="Tritt A."/>
            <person name="Yoshinaga Y."/>
            <person name="Zwiers L.-H."/>
            <person name="Turgeon B."/>
            <person name="Goodwin S."/>
            <person name="Spatafora J."/>
            <person name="Crous P."/>
            <person name="Grigoriev I."/>
        </authorList>
    </citation>
    <scope>NUCLEOTIDE SEQUENCE</scope>
    <source>
        <strain evidence="1">CBS 119687</strain>
    </source>
</reference>
<sequence length="97" mass="11274">PDLEEIKVRAPITTYPRDLFAPIREGRSVTIDNIPDPTTEHLNVVNKIYSIFHSFDVTSLSRIILYTPRKSRLSNWYVTLYMATREQAELACRLYDG</sequence>
<dbReference type="AlphaFoldDB" id="A0A6A5ZWB3"/>
<evidence type="ECO:0008006" key="3">
    <source>
        <dbReference type="Google" id="ProtNLM"/>
    </source>
</evidence>
<evidence type="ECO:0000313" key="1">
    <source>
        <dbReference type="EMBL" id="KAF2123880.1"/>
    </source>
</evidence>
<dbReference type="RefSeq" id="XP_033518274.1">
    <property type="nucleotide sequence ID" value="XM_033662800.1"/>
</dbReference>
<accession>A0A6A5ZWB3</accession>
<evidence type="ECO:0000313" key="2">
    <source>
        <dbReference type="Proteomes" id="UP000799771"/>
    </source>
</evidence>
<protein>
    <recommendedName>
        <fullName evidence="3">RRM domain-containing protein</fullName>
    </recommendedName>
</protein>
<organism evidence="1 2">
    <name type="scientific">Dothidotthia symphoricarpi CBS 119687</name>
    <dbReference type="NCBI Taxonomy" id="1392245"/>
    <lineage>
        <taxon>Eukaryota</taxon>
        <taxon>Fungi</taxon>
        <taxon>Dikarya</taxon>
        <taxon>Ascomycota</taxon>
        <taxon>Pezizomycotina</taxon>
        <taxon>Dothideomycetes</taxon>
        <taxon>Pleosporomycetidae</taxon>
        <taxon>Pleosporales</taxon>
        <taxon>Dothidotthiaceae</taxon>
        <taxon>Dothidotthia</taxon>
    </lineage>
</organism>
<feature type="non-terminal residue" evidence="1">
    <location>
        <position position="97"/>
    </location>
</feature>
<dbReference type="Proteomes" id="UP000799771">
    <property type="component" value="Unassembled WGS sequence"/>
</dbReference>
<dbReference type="GO" id="GO:0003676">
    <property type="term" value="F:nucleic acid binding"/>
    <property type="evidence" value="ECO:0007669"/>
    <property type="project" value="InterPro"/>
</dbReference>
<dbReference type="GeneID" id="54403232"/>
<dbReference type="EMBL" id="ML977521">
    <property type="protein sequence ID" value="KAF2123880.1"/>
    <property type="molecule type" value="Genomic_DNA"/>
</dbReference>